<organism evidence="1 2">
    <name type="scientific">Sulfurihydrogenibium yellowstonense SS-5</name>
    <dbReference type="NCBI Taxonomy" id="432331"/>
    <lineage>
        <taxon>Bacteria</taxon>
        <taxon>Pseudomonadati</taxon>
        <taxon>Aquificota</taxon>
        <taxon>Aquificia</taxon>
        <taxon>Aquificales</taxon>
        <taxon>Hydrogenothermaceae</taxon>
        <taxon>Sulfurihydrogenibium</taxon>
    </lineage>
</organism>
<reference evidence="1 2" key="1">
    <citation type="submission" date="2009-04" db="EMBL/GenBank/DDBJ databases">
        <authorList>
            <person name="Reysenbach A.-L."/>
            <person name="Heidelberg J.F."/>
            <person name="Nelson W.C."/>
        </authorList>
    </citation>
    <scope>NUCLEOTIDE SEQUENCE [LARGE SCALE GENOMIC DNA]</scope>
    <source>
        <strain evidence="1 2">SS-5</strain>
    </source>
</reference>
<comment type="caution">
    <text evidence="1">The sequence shown here is derived from an EMBL/GenBank/DDBJ whole genome shotgun (WGS) entry which is preliminary data.</text>
</comment>
<accession>C4FLS2</accession>
<dbReference type="AlphaFoldDB" id="C4FLS2"/>
<dbReference type="Proteomes" id="UP000005540">
    <property type="component" value="Unassembled WGS sequence"/>
</dbReference>
<proteinExistence type="predicted"/>
<keyword evidence="2" id="KW-1185">Reference proteome</keyword>
<gene>
    <name evidence="1" type="ORF">SULYE_1526</name>
</gene>
<sequence length="40" mass="4894">MNFLTHTVQMELGRSDAKIDYLKIFLTHTVQMERERFKHQ</sequence>
<evidence type="ECO:0000313" key="2">
    <source>
        <dbReference type="Proteomes" id="UP000005540"/>
    </source>
</evidence>
<protein>
    <submittedName>
        <fullName evidence="1">Uncharacterized protein</fullName>
    </submittedName>
</protein>
<evidence type="ECO:0000313" key="1">
    <source>
        <dbReference type="EMBL" id="EEP59973.1"/>
    </source>
</evidence>
<name>C4FLS2_9AQUI</name>
<dbReference type="EMBL" id="ABZS01000176">
    <property type="protein sequence ID" value="EEP59973.1"/>
    <property type="molecule type" value="Genomic_DNA"/>
</dbReference>